<evidence type="ECO:0000313" key="3">
    <source>
        <dbReference type="Proteomes" id="UP000887578"/>
    </source>
</evidence>
<feature type="compositionally biased region" description="Polar residues" evidence="2">
    <location>
        <begin position="54"/>
        <end position="69"/>
    </location>
</feature>
<dbReference type="InterPro" id="IPR008160">
    <property type="entry name" value="Collagen"/>
</dbReference>
<organism evidence="3 4">
    <name type="scientific">Panagrolaimus davidi</name>
    <dbReference type="NCBI Taxonomy" id="227884"/>
    <lineage>
        <taxon>Eukaryota</taxon>
        <taxon>Metazoa</taxon>
        <taxon>Ecdysozoa</taxon>
        <taxon>Nematoda</taxon>
        <taxon>Chromadorea</taxon>
        <taxon>Rhabditida</taxon>
        <taxon>Tylenchina</taxon>
        <taxon>Panagrolaimomorpha</taxon>
        <taxon>Panagrolaimoidea</taxon>
        <taxon>Panagrolaimidae</taxon>
        <taxon>Panagrolaimus</taxon>
    </lineage>
</organism>
<name>A0A914PLD3_9BILA</name>
<evidence type="ECO:0000256" key="1">
    <source>
        <dbReference type="ARBA" id="ARBA00022737"/>
    </source>
</evidence>
<evidence type="ECO:0000313" key="4">
    <source>
        <dbReference type="WBParaSite" id="PDA_v2.g156.t1"/>
    </source>
</evidence>
<keyword evidence="1" id="KW-0677">Repeat</keyword>
<protein>
    <submittedName>
        <fullName evidence="4">Uncharacterized protein</fullName>
    </submittedName>
</protein>
<dbReference type="Proteomes" id="UP000887578">
    <property type="component" value="Unplaced"/>
</dbReference>
<proteinExistence type="predicted"/>
<dbReference type="Pfam" id="PF01391">
    <property type="entry name" value="Collagen"/>
    <property type="match status" value="1"/>
</dbReference>
<sequence>MKRVLKFYYSLIGPPNSPGLTGLRWPKGDRGEVGNYVPPGQKGNIGIPGFPGSKRNSGSHGIPGQTGTSGERGIRGPEGPPGGIRFQEIQGEKDILGLPGSKGNPGLPNWVINDIRYCILA</sequence>
<dbReference type="WBParaSite" id="PDA_v2.g156.t1">
    <property type="protein sequence ID" value="PDA_v2.g156.t1"/>
    <property type="gene ID" value="PDA_v2.g156"/>
</dbReference>
<accession>A0A914PLD3</accession>
<dbReference type="AlphaFoldDB" id="A0A914PLD3"/>
<reference evidence="4" key="1">
    <citation type="submission" date="2022-11" db="UniProtKB">
        <authorList>
            <consortium name="WormBaseParasite"/>
        </authorList>
    </citation>
    <scope>IDENTIFICATION</scope>
</reference>
<evidence type="ECO:0000256" key="2">
    <source>
        <dbReference type="SAM" id="MobiDB-lite"/>
    </source>
</evidence>
<keyword evidence="3" id="KW-1185">Reference proteome</keyword>
<feature type="region of interest" description="Disordered" evidence="2">
    <location>
        <begin position="17"/>
        <end position="86"/>
    </location>
</feature>